<sequence>MDKRTIISISRQYGSGGREVAQLLAKKTGFHLYDRQIIDSAAKELGISNWTEEQLKALETSEPAPLGFIPFYSFGAAEGPSDTSMFVAESKIIRQLAKSGSCIILGRCGDFVLRDFSKHYSFFICADDDFRTERGRTEYDGKTLQEIKTEDQKRADYYEYYTGERWGQPEKYSLSINASKIPLDKAADLIIRYVELLQA</sequence>
<protein>
    <submittedName>
        <fullName evidence="1">Cytidylate kinase-like family protein</fullName>
    </submittedName>
</protein>
<name>A0ABT1SNN3_9FIRM</name>
<reference evidence="1 2" key="1">
    <citation type="submission" date="2022-06" db="EMBL/GenBank/DDBJ databases">
        <title>Isolation of gut microbiota from human fecal samples.</title>
        <authorList>
            <person name="Pamer E.G."/>
            <person name="Barat B."/>
            <person name="Waligurski E."/>
            <person name="Medina S."/>
            <person name="Paddock L."/>
            <person name="Mostad J."/>
        </authorList>
    </citation>
    <scope>NUCLEOTIDE SEQUENCE [LARGE SCALE GENOMIC DNA]</scope>
    <source>
        <strain evidence="1 2">DFI.1.1</strain>
    </source>
</reference>
<dbReference type="SUPFAM" id="SSF52540">
    <property type="entry name" value="P-loop containing nucleoside triphosphate hydrolases"/>
    <property type="match status" value="1"/>
</dbReference>
<organism evidence="1 2">
    <name type="scientific">Megasphaera massiliensis</name>
    <dbReference type="NCBI Taxonomy" id="1232428"/>
    <lineage>
        <taxon>Bacteria</taxon>
        <taxon>Bacillati</taxon>
        <taxon>Bacillota</taxon>
        <taxon>Negativicutes</taxon>
        <taxon>Veillonellales</taxon>
        <taxon>Veillonellaceae</taxon>
        <taxon>Megasphaera</taxon>
    </lineage>
</organism>
<dbReference type="InterPro" id="IPR027417">
    <property type="entry name" value="P-loop_NTPase"/>
</dbReference>
<evidence type="ECO:0000313" key="2">
    <source>
        <dbReference type="Proteomes" id="UP001206692"/>
    </source>
</evidence>
<dbReference type="Pfam" id="PF13189">
    <property type="entry name" value="Cytidylate_kin2"/>
    <property type="match status" value="1"/>
</dbReference>
<evidence type="ECO:0000313" key="1">
    <source>
        <dbReference type="EMBL" id="MCQ5341476.1"/>
    </source>
</evidence>
<dbReference type="Proteomes" id="UP001206692">
    <property type="component" value="Unassembled WGS sequence"/>
</dbReference>
<dbReference type="EMBL" id="JANGEW010000001">
    <property type="protein sequence ID" value="MCQ5341476.1"/>
    <property type="molecule type" value="Genomic_DNA"/>
</dbReference>
<dbReference type="Gene3D" id="3.40.50.300">
    <property type="entry name" value="P-loop containing nucleotide triphosphate hydrolases"/>
    <property type="match status" value="1"/>
</dbReference>
<comment type="caution">
    <text evidence="1">The sequence shown here is derived from an EMBL/GenBank/DDBJ whole genome shotgun (WGS) entry which is preliminary data.</text>
</comment>
<dbReference type="RefSeq" id="WP_062412911.1">
    <property type="nucleotide sequence ID" value="NZ_JAJCIO010000001.1"/>
</dbReference>
<gene>
    <name evidence="1" type="ORF">NE675_00295</name>
</gene>
<keyword evidence="2" id="KW-1185">Reference proteome</keyword>
<accession>A0ABT1SNN3</accession>
<proteinExistence type="predicted"/>